<accession>A0ABS9KKM7</accession>
<evidence type="ECO:0000313" key="7">
    <source>
        <dbReference type="EMBL" id="MCG2612879.1"/>
    </source>
</evidence>
<dbReference type="PROSITE" id="PS00622">
    <property type="entry name" value="HTH_LUXR_1"/>
    <property type="match status" value="1"/>
</dbReference>
<dbReference type="PROSITE" id="PS50110">
    <property type="entry name" value="RESPONSE_REGULATORY"/>
    <property type="match status" value="1"/>
</dbReference>
<dbReference type="InterPro" id="IPR001789">
    <property type="entry name" value="Sig_transdc_resp-reg_receiver"/>
</dbReference>
<keyword evidence="4" id="KW-0597">Phosphoprotein</keyword>
<dbReference type="InterPro" id="IPR000792">
    <property type="entry name" value="Tscrpt_reg_LuxR_C"/>
</dbReference>
<evidence type="ECO:0000259" key="5">
    <source>
        <dbReference type="PROSITE" id="PS50043"/>
    </source>
</evidence>
<dbReference type="PANTHER" id="PTHR44688">
    <property type="entry name" value="DNA-BINDING TRANSCRIPTIONAL ACTIVATOR DEVR_DOSR"/>
    <property type="match status" value="1"/>
</dbReference>
<sequence length="199" mass="22178">MSRKENTNILIVEDELITAESIVELLEDEDFKVIGVARDAATALLLCSQADALPQVVICDIHIKGDTSGIELAGQLKKMHGCEIIFLTAYSDAKTLQAAFSTDPVMYVVKPYSDAQLLVAIQMAFHKLFRQENEVLPGLELTEREREVALLVAKGLSSKQIANKLGISLETVKTHRRRMLQKNNISSFPHLIYLLNNDK</sequence>
<dbReference type="CDD" id="cd06170">
    <property type="entry name" value="LuxR_C_like"/>
    <property type="match status" value="1"/>
</dbReference>
<evidence type="ECO:0000259" key="6">
    <source>
        <dbReference type="PROSITE" id="PS50110"/>
    </source>
</evidence>
<dbReference type="SUPFAM" id="SSF46894">
    <property type="entry name" value="C-terminal effector domain of the bipartite response regulators"/>
    <property type="match status" value="1"/>
</dbReference>
<protein>
    <submittedName>
        <fullName evidence="7">DNA-binding response regulator</fullName>
    </submittedName>
</protein>
<comment type="caution">
    <text evidence="7">The sequence shown here is derived from an EMBL/GenBank/DDBJ whole genome shotgun (WGS) entry which is preliminary data.</text>
</comment>
<keyword evidence="3" id="KW-0804">Transcription</keyword>
<feature type="domain" description="HTH luxR-type" evidence="5">
    <location>
        <begin position="134"/>
        <end position="199"/>
    </location>
</feature>
<evidence type="ECO:0000313" key="8">
    <source>
        <dbReference type="Proteomes" id="UP001165367"/>
    </source>
</evidence>
<dbReference type="Proteomes" id="UP001165367">
    <property type="component" value="Unassembled WGS sequence"/>
</dbReference>
<dbReference type="SMART" id="SM00421">
    <property type="entry name" value="HTH_LUXR"/>
    <property type="match status" value="1"/>
</dbReference>
<evidence type="ECO:0000256" key="2">
    <source>
        <dbReference type="ARBA" id="ARBA00023125"/>
    </source>
</evidence>
<dbReference type="Gene3D" id="1.10.10.10">
    <property type="entry name" value="Winged helix-like DNA-binding domain superfamily/Winged helix DNA-binding domain"/>
    <property type="match status" value="1"/>
</dbReference>
<dbReference type="Pfam" id="PF00196">
    <property type="entry name" value="GerE"/>
    <property type="match status" value="1"/>
</dbReference>
<dbReference type="PANTHER" id="PTHR44688:SF16">
    <property type="entry name" value="DNA-BINDING TRANSCRIPTIONAL ACTIVATOR DEVR_DOSR"/>
    <property type="match status" value="1"/>
</dbReference>
<proteinExistence type="predicted"/>
<dbReference type="Gene3D" id="3.40.50.2300">
    <property type="match status" value="1"/>
</dbReference>
<evidence type="ECO:0000256" key="4">
    <source>
        <dbReference type="PROSITE-ProRule" id="PRU00169"/>
    </source>
</evidence>
<dbReference type="InterPro" id="IPR011006">
    <property type="entry name" value="CheY-like_superfamily"/>
</dbReference>
<keyword evidence="1" id="KW-0805">Transcription regulation</keyword>
<feature type="domain" description="Response regulatory" evidence="6">
    <location>
        <begin position="8"/>
        <end position="125"/>
    </location>
</feature>
<organism evidence="7 8">
    <name type="scientific">Terrimonas ginsenosidimutans</name>
    <dbReference type="NCBI Taxonomy" id="2908004"/>
    <lineage>
        <taxon>Bacteria</taxon>
        <taxon>Pseudomonadati</taxon>
        <taxon>Bacteroidota</taxon>
        <taxon>Chitinophagia</taxon>
        <taxon>Chitinophagales</taxon>
        <taxon>Chitinophagaceae</taxon>
        <taxon>Terrimonas</taxon>
    </lineage>
</organism>
<dbReference type="Pfam" id="PF00072">
    <property type="entry name" value="Response_reg"/>
    <property type="match status" value="1"/>
</dbReference>
<name>A0ABS9KKM7_9BACT</name>
<evidence type="ECO:0000256" key="3">
    <source>
        <dbReference type="ARBA" id="ARBA00023163"/>
    </source>
</evidence>
<keyword evidence="2 7" id="KW-0238">DNA-binding</keyword>
<gene>
    <name evidence="7" type="ORF">LZZ85_01260</name>
</gene>
<dbReference type="SMART" id="SM00448">
    <property type="entry name" value="REC"/>
    <property type="match status" value="1"/>
</dbReference>
<dbReference type="GO" id="GO:0003677">
    <property type="term" value="F:DNA binding"/>
    <property type="evidence" value="ECO:0007669"/>
    <property type="project" value="UniProtKB-KW"/>
</dbReference>
<dbReference type="PRINTS" id="PR00038">
    <property type="entry name" value="HTHLUXR"/>
</dbReference>
<dbReference type="EMBL" id="JAKLTR010000001">
    <property type="protein sequence ID" value="MCG2612879.1"/>
    <property type="molecule type" value="Genomic_DNA"/>
</dbReference>
<dbReference type="PROSITE" id="PS50043">
    <property type="entry name" value="HTH_LUXR_2"/>
    <property type="match status" value="1"/>
</dbReference>
<evidence type="ECO:0000256" key="1">
    <source>
        <dbReference type="ARBA" id="ARBA00023015"/>
    </source>
</evidence>
<dbReference type="InterPro" id="IPR016032">
    <property type="entry name" value="Sig_transdc_resp-reg_C-effctor"/>
</dbReference>
<dbReference type="SUPFAM" id="SSF52172">
    <property type="entry name" value="CheY-like"/>
    <property type="match status" value="1"/>
</dbReference>
<feature type="modified residue" description="4-aspartylphosphate" evidence="4">
    <location>
        <position position="60"/>
    </location>
</feature>
<dbReference type="InterPro" id="IPR036388">
    <property type="entry name" value="WH-like_DNA-bd_sf"/>
</dbReference>
<keyword evidence="8" id="KW-1185">Reference proteome</keyword>
<dbReference type="RefSeq" id="WP_237868106.1">
    <property type="nucleotide sequence ID" value="NZ_JAKLTR010000001.1"/>
</dbReference>
<reference evidence="7" key="1">
    <citation type="submission" date="2022-01" db="EMBL/GenBank/DDBJ databases">
        <authorList>
            <person name="Jo J.-H."/>
            <person name="Im W.-T."/>
        </authorList>
    </citation>
    <scope>NUCLEOTIDE SEQUENCE</scope>
    <source>
        <strain evidence="7">NA20</strain>
    </source>
</reference>